<dbReference type="EC" id="2.4.1.21" evidence="5 11"/>
<dbReference type="SUPFAM" id="SSF53756">
    <property type="entry name" value="UDP-Glycosyltransferase/glycogen phosphorylase"/>
    <property type="match status" value="1"/>
</dbReference>
<comment type="function">
    <text evidence="2 11">Synthesizes alpha-1,4-glucan chains using ADP-glucose.</text>
</comment>
<name>A0A839HJY8_9GAMM</name>
<dbReference type="InterPro" id="IPR001296">
    <property type="entry name" value="Glyco_trans_1"/>
</dbReference>
<evidence type="ECO:0000256" key="10">
    <source>
        <dbReference type="ARBA" id="ARBA00031722"/>
    </source>
</evidence>
<dbReference type="UniPathway" id="UPA00164"/>
<keyword evidence="8 11" id="KW-0808">Transferase</keyword>
<proteinExistence type="inferred from homology"/>
<dbReference type="GO" id="GO:0009011">
    <property type="term" value="F:alpha-1,4-glucan glucosyltransferase (ADP-glucose donor) activity"/>
    <property type="evidence" value="ECO:0007669"/>
    <property type="project" value="UniProtKB-UniRule"/>
</dbReference>
<comment type="pathway">
    <text evidence="3 11">Glycan biosynthesis; glycogen biosynthesis.</text>
</comment>
<dbReference type="PANTHER" id="PTHR46083">
    <property type="match status" value="1"/>
</dbReference>
<reference evidence="15 16" key="1">
    <citation type="journal article" date="2020" name="Arch. Microbiol.">
        <title>The genome sequence of the giant phototrophic gammaproteobacterium Thiospirillum jenense gives insight into its physiological properties and phylogenetic relationships.</title>
        <authorList>
            <person name="Imhoff J.F."/>
            <person name="Meyer T.E."/>
            <person name="Kyndt J.A."/>
        </authorList>
    </citation>
    <scope>NUCLEOTIDE SEQUENCE [LARGE SCALE GENOMIC DNA]</scope>
    <source>
        <strain evidence="15 16">DSM 216</strain>
    </source>
</reference>
<dbReference type="GO" id="GO:0004373">
    <property type="term" value="F:alpha-1,4-glucan glucosyltransferase (UDP-glucose donor) activity"/>
    <property type="evidence" value="ECO:0007669"/>
    <property type="project" value="InterPro"/>
</dbReference>
<dbReference type="Gene3D" id="3.40.50.2000">
    <property type="entry name" value="Glycogen Phosphorylase B"/>
    <property type="match status" value="2"/>
</dbReference>
<evidence type="ECO:0000256" key="5">
    <source>
        <dbReference type="ARBA" id="ARBA00012588"/>
    </source>
</evidence>
<comment type="similarity">
    <text evidence="4 11">Belongs to the glycosyltransferase 1 family. Bacterial/plant glycogen synthase subfamily.</text>
</comment>
<dbReference type="Proteomes" id="UP000548632">
    <property type="component" value="Unassembled WGS sequence"/>
</dbReference>
<evidence type="ECO:0000313" key="16">
    <source>
        <dbReference type="Proteomes" id="UP000548632"/>
    </source>
</evidence>
<comment type="caution">
    <text evidence="15">The sequence shown here is derived from an EMBL/GenBank/DDBJ whole genome shotgun (WGS) entry which is preliminary data.</text>
</comment>
<feature type="region of interest" description="Disordered" evidence="12">
    <location>
        <begin position="63"/>
        <end position="93"/>
    </location>
</feature>
<sequence length="622" mass="69940">MAEVTPPAAQAVATEAVETAAVAADVTAAAPSSDAPPAAGAVTAANLELTPPVIDDHAAPLVIDEPPAPAADSLPEINSPKSKSQQKSKPTFELAAEPEPEQFFIPPEPVSLETPPEPAAQPPLHFHAQRPSLFIVHITPEMAPVAKVGGLADVVFGLSRELAIRGNHVEVILPKYDTLRYDHIFEMHRVYDDLWVPWYEGAVHCTVFFGFVHGRKCFFIEPHSQDNFFNRGSVYGFNDDVLRYAFFSRAAIEFLWKAGKHPDIIHCHDWQTALVPVFLYEFYQRLGMMHPRICLTIHNFKHQGVTGAELLRASGLHQPERFFDYNRMRDNHHPNALNLLKAGIVYSNFITTVSPRHAFEAKEQGQGFGLEPTLHTHQTKYGGVVNGIDYDVWNPEVDLQIPARYGVSNIDAKYDNKRALRQRFMLADNEKPIVAFIGRLDPQKGLELVRHAIFYSLEHGAQFVLLGASPDHAINNDFWGLKRMLNDSPDCHVEIGFDDDLAHLIYAGSDMMLVPSRFEPCGLTQLIALRYGTIPVVRSIGGLADTVYDKDHSDRPLHERNGYRFDNYDALGLESALGRAIACYYEYPDHFRHLIENAMRADFSWNRPGEDYLNIYDFIRDR</sequence>
<evidence type="ECO:0000256" key="1">
    <source>
        <dbReference type="ARBA" id="ARBA00001478"/>
    </source>
</evidence>
<evidence type="ECO:0000259" key="13">
    <source>
        <dbReference type="Pfam" id="PF00534"/>
    </source>
</evidence>
<evidence type="ECO:0000256" key="11">
    <source>
        <dbReference type="HAMAP-Rule" id="MF_00484"/>
    </source>
</evidence>
<evidence type="ECO:0000313" key="15">
    <source>
        <dbReference type="EMBL" id="MBB1126232.1"/>
    </source>
</evidence>
<dbReference type="AlphaFoldDB" id="A0A839HJY8"/>
<feature type="domain" description="Glycosyl transferase family 1" evidence="13">
    <location>
        <begin position="427"/>
        <end position="584"/>
    </location>
</feature>
<evidence type="ECO:0000256" key="3">
    <source>
        <dbReference type="ARBA" id="ARBA00004964"/>
    </source>
</evidence>
<feature type="compositionally biased region" description="Low complexity" evidence="12">
    <location>
        <begin position="79"/>
        <end position="89"/>
    </location>
</feature>
<accession>A0A839HJY8</accession>
<evidence type="ECO:0000256" key="7">
    <source>
        <dbReference type="ARBA" id="ARBA00022676"/>
    </source>
</evidence>
<protein>
    <recommendedName>
        <fullName evidence="6 11">Glycogen synthase</fullName>
        <ecNumber evidence="5 11">2.4.1.21</ecNumber>
    </recommendedName>
    <alternativeName>
        <fullName evidence="10 11">Starch [bacterial glycogen] synthase</fullName>
    </alternativeName>
</protein>
<evidence type="ECO:0000256" key="9">
    <source>
        <dbReference type="ARBA" id="ARBA00023056"/>
    </source>
</evidence>
<dbReference type="PANTHER" id="PTHR46083:SF1">
    <property type="entry name" value="GLYCOGEN SYNTHASE 2-RELATED"/>
    <property type="match status" value="1"/>
</dbReference>
<dbReference type="Pfam" id="PF08323">
    <property type="entry name" value="Glyco_transf_5"/>
    <property type="match status" value="1"/>
</dbReference>
<dbReference type="NCBIfam" id="NF001905">
    <property type="entry name" value="PRK00654.2-4"/>
    <property type="match status" value="1"/>
</dbReference>
<keyword evidence="7 11" id="KW-0328">Glycosyltransferase</keyword>
<evidence type="ECO:0000256" key="4">
    <source>
        <dbReference type="ARBA" id="ARBA00010281"/>
    </source>
</evidence>
<dbReference type="HAMAP" id="MF_00484">
    <property type="entry name" value="Glycogen_synth"/>
    <property type="match status" value="1"/>
</dbReference>
<dbReference type="NCBIfam" id="TIGR02095">
    <property type="entry name" value="glgA"/>
    <property type="match status" value="1"/>
</dbReference>
<evidence type="ECO:0000256" key="12">
    <source>
        <dbReference type="SAM" id="MobiDB-lite"/>
    </source>
</evidence>
<dbReference type="InterPro" id="IPR013534">
    <property type="entry name" value="Starch_synth_cat_dom"/>
</dbReference>
<dbReference type="EMBL" id="JABVCQ010000015">
    <property type="protein sequence ID" value="MBB1126232.1"/>
    <property type="molecule type" value="Genomic_DNA"/>
</dbReference>
<feature type="binding site" evidence="11">
    <location>
        <position position="147"/>
    </location>
    <ligand>
        <name>ADP-alpha-D-glucose</name>
        <dbReference type="ChEBI" id="CHEBI:57498"/>
    </ligand>
</feature>
<organism evidence="15 16">
    <name type="scientific">Thiospirillum jenense</name>
    <dbReference type="NCBI Taxonomy" id="1653858"/>
    <lineage>
        <taxon>Bacteria</taxon>
        <taxon>Pseudomonadati</taxon>
        <taxon>Pseudomonadota</taxon>
        <taxon>Gammaproteobacteria</taxon>
        <taxon>Chromatiales</taxon>
        <taxon>Chromatiaceae</taxon>
        <taxon>Thiospirillum</taxon>
    </lineage>
</organism>
<feature type="domain" description="Starch synthase catalytic" evidence="14">
    <location>
        <begin position="135"/>
        <end position="375"/>
    </location>
</feature>
<dbReference type="Pfam" id="PF00534">
    <property type="entry name" value="Glycos_transf_1"/>
    <property type="match status" value="1"/>
</dbReference>
<evidence type="ECO:0000256" key="6">
    <source>
        <dbReference type="ARBA" id="ARBA00019935"/>
    </source>
</evidence>
<dbReference type="GO" id="GO:0005978">
    <property type="term" value="P:glycogen biosynthetic process"/>
    <property type="evidence" value="ECO:0007669"/>
    <property type="project" value="UniProtKB-UniRule"/>
</dbReference>
<evidence type="ECO:0000256" key="2">
    <source>
        <dbReference type="ARBA" id="ARBA00002764"/>
    </source>
</evidence>
<keyword evidence="9 11" id="KW-0320">Glycogen biosynthesis</keyword>
<evidence type="ECO:0000259" key="14">
    <source>
        <dbReference type="Pfam" id="PF08323"/>
    </source>
</evidence>
<dbReference type="InterPro" id="IPR011835">
    <property type="entry name" value="GS/SS"/>
</dbReference>
<comment type="catalytic activity">
    <reaction evidence="1 11">
        <text>[(1-&gt;4)-alpha-D-glucosyl](n) + ADP-alpha-D-glucose = [(1-&gt;4)-alpha-D-glucosyl](n+1) + ADP + H(+)</text>
        <dbReference type="Rhea" id="RHEA:18189"/>
        <dbReference type="Rhea" id="RHEA-COMP:9584"/>
        <dbReference type="Rhea" id="RHEA-COMP:9587"/>
        <dbReference type="ChEBI" id="CHEBI:15378"/>
        <dbReference type="ChEBI" id="CHEBI:15444"/>
        <dbReference type="ChEBI" id="CHEBI:57498"/>
        <dbReference type="ChEBI" id="CHEBI:456216"/>
        <dbReference type="EC" id="2.4.1.21"/>
    </reaction>
</comment>
<evidence type="ECO:0000256" key="8">
    <source>
        <dbReference type="ARBA" id="ARBA00022679"/>
    </source>
</evidence>
<dbReference type="CDD" id="cd03791">
    <property type="entry name" value="GT5_Glycogen_synthase_DULL1-like"/>
    <property type="match status" value="1"/>
</dbReference>
<keyword evidence="16" id="KW-1185">Reference proteome</keyword>
<gene>
    <name evidence="11 15" type="primary">glgA</name>
    <name evidence="15" type="ORF">HUK38_08310</name>
</gene>